<reference evidence="1 2" key="1">
    <citation type="submission" date="2020-10" db="EMBL/GenBank/DDBJ databases">
        <title>Identification of Nocardia species via Next-generation sequencing and recognition of intraspecies genetic diversity.</title>
        <authorList>
            <person name="Li P."/>
            <person name="Li P."/>
            <person name="Lu B."/>
        </authorList>
    </citation>
    <scope>NUCLEOTIDE SEQUENCE [LARGE SCALE GENOMIC DNA]</scope>
    <source>
        <strain evidence="1 2">BJ06-0157</strain>
    </source>
</reference>
<dbReference type="Pfam" id="PF10604">
    <property type="entry name" value="Polyketide_cyc2"/>
    <property type="match status" value="1"/>
</dbReference>
<organism evidence="1 2">
    <name type="scientific">Nocardia amamiensis</name>
    <dbReference type="NCBI Taxonomy" id="404578"/>
    <lineage>
        <taxon>Bacteria</taxon>
        <taxon>Bacillati</taxon>
        <taxon>Actinomycetota</taxon>
        <taxon>Actinomycetes</taxon>
        <taxon>Mycobacteriales</taxon>
        <taxon>Nocardiaceae</taxon>
        <taxon>Nocardia</taxon>
    </lineage>
</organism>
<dbReference type="Gene3D" id="3.30.530.20">
    <property type="match status" value="1"/>
</dbReference>
<evidence type="ECO:0000313" key="2">
    <source>
        <dbReference type="Proteomes" id="UP000702209"/>
    </source>
</evidence>
<gene>
    <name evidence="1" type="ORF">IU459_25530</name>
</gene>
<accession>A0ABS0CWZ1</accession>
<dbReference type="EMBL" id="JADLQX010000021">
    <property type="protein sequence ID" value="MBF6300881.1"/>
    <property type="molecule type" value="Genomic_DNA"/>
</dbReference>
<dbReference type="CDD" id="cd07812">
    <property type="entry name" value="SRPBCC"/>
    <property type="match status" value="1"/>
</dbReference>
<keyword evidence="2" id="KW-1185">Reference proteome</keyword>
<comment type="caution">
    <text evidence="1">The sequence shown here is derived from an EMBL/GenBank/DDBJ whole genome shotgun (WGS) entry which is preliminary data.</text>
</comment>
<dbReference type="SUPFAM" id="SSF55961">
    <property type="entry name" value="Bet v1-like"/>
    <property type="match status" value="1"/>
</dbReference>
<dbReference type="RefSeq" id="WP_195132099.1">
    <property type="nucleotide sequence ID" value="NZ_JADLQX010000021.1"/>
</dbReference>
<evidence type="ECO:0000313" key="1">
    <source>
        <dbReference type="EMBL" id="MBF6300881.1"/>
    </source>
</evidence>
<name>A0ABS0CWZ1_9NOCA</name>
<proteinExistence type="predicted"/>
<dbReference type="InterPro" id="IPR023393">
    <property type="entry name" value="START-like_dom_sf"/>
</dbReference>
<sequence length="161" mass="17366">MVHVETTVPVTPEEIFTVLADGWLFSAWVVGATHIRDVDDDWPAVGSRLHYSAGVWPLTVDDTTEVVAAAPPRMLELEAKLSPLGSAWIRLELVATPTGETEVRMYEHSKHGLGALIPTVVQELLLVPRNKESLSRLADIAVGKARRAAARAEVGTGAPVT</sequence>
<protein>
    <submittedName>
        <fullName evidence="1">SRPBCC family protein</fullName>
    </submittedName>
</protein>
<dbReference type="Proteomes" id="UP000702209">
    <property type="component" value="Unassembled WGS sequence"/>
</dbReference>
<dbReference type="InterPro" id="IPR019587">
    <property type="entry name" value="Polyketide_cyclase/dehydratase"/>
</dbReference>